<dbReference type="NCBIfam" id="TIGR04131">
    <property type="entry name" value="Bac_Flav_CTERM"/>
    <property type="match status" value="1"/>
</dbReference>
<gene>
    <name evidence="1" type="ORF">SAMN04488034_106113</name>
</gene>
<dbReference type="Pfam" id="PF13585">
    <property type="entry name" value="CHU_C"/>
    <property type="match status" value="1"/>
</dbReference>
<keyword evidence="2" id="KW-1185">Reference proteome</keyword>
<evidence type="ECO:0000313" key="2">
    <source>
        <dbReference type="Proteomes" id="UP000199448"/>
    </source>
</evidence>
<accession>A0A1H5NZJ5</accession>
<protein>
    <submittedName>
        <fullName evidence="1">Gliding motility-associated C-terminal domain-containing protein</fullName>
    </submittedName>
</protein>
<dbReference type="EMBL" id="FNUG01000006">
    <property type="protein sequence ID" value="SEF06148.1"/>
    <property type="molecule type" value="Genomic_DNA"/>
</dbReference>
<dbReference type="AlphaFoldDB" id="A0A1H5NZJ5"/>
<dbReference type="InterPro" id="IPR026341">
    <property type="entry name" value="T9SS_type_B"/>
</dbReference>
<name>A0A1H5NZJ5_9FLAO</name>
<dbReference type="Proteomes" id="UP000199448">
    <property type="component" value="Unassembled WGS sequence"/>
</dbReference>
<organism evidence="1 2">
    <name type="scientific">Salinimicrobium catena</name>
    <dbReference type="NCBI Taxonomy" id="390640"/>
    <lineage>
        <taxon>Bacteria</taxon>
        <taxon>Pseudomonadati</taxon>
        <taxon>Bacteroidota</taxon>
        <taxon>Flavobacteriia</taxon>
        <taxon>Flavobacteriales</taxon>
        <taxon>Flavobacteriaceae</taxon>
        <taxon>Salinimicrobium</taxon>
    </lineage>
</organism>
<feature type="non-terminal residue" evidence="1">
    <location>
        <position position="1"/>
    </location>
</feature>
<proteinExistence type="predicted"/>
<reference evidence="1 2" key="1">
    <citation type="submission" date="2016-10" db="EMBL/GenBank/DDBJ databases">
        <authorList>
            <person name="de Groot N.N."/>
        </authorList>
    </citation>
    <scope>NUCLEOTIDE SEQUENCE [LARGE SCALE GENOMIC DNA]</scope>
    <source>
        <strain evidence="1 2">DSM 23553</strain>
    </source>
</reference>
<dbReference type="RefSeq" id="WP_143029424.1">
    <property type="nucleotide sequence ID" value="NZ_FNUG01000006.1"/>
</dbReference>
<sequence length="880" mass="92847">ITGNQTLTCDVTSVTLDASASTADGNFTYLWSDGSTDPTITVTQPNTYFVIITGENGCSAETSVTVEAFQESPAAPELSGTPVQPTCTEPTGSFEIIATEGLTYSINGGEFTTATGFSNLAPDTYSVVAKNEYGCTSQPLNVSIEAQPDAPAAPIIHVTVHPSCGETTGSFGICCDNGLEYSIDGENFQRDPIFMDLAPGYYEVVARNAEGCLSVPTPVTINEAPETPAAPEVASVVQPTCEVPTGSFTVTTETGLEYSIDGTTWQTEGTFEDLPAEAVYEVVARNPDGCISEATQVTIDAQPETPAAPAVASVVQPTCEVPTGSFTVTTETGLEYSIDGTTWQTDGSFEDLTADTVYEVVARNADGCISEATQVTIDAQPNTPAAPAIASVEQPSCEVPSGFFTVTTETGLEYSIDGTNWQTDGSFEDLTADAIYEVVARNSEGCISEATQVSIEAQPETPAAPAVASTVQPSCEDPSGSFTVTTETGLEYSINGTDFYTSGEFNDLAPDSYEVIARNTDGCISAATTVTINPQPETPAAPVVEDIMQPSCVEPSGMVVLTYIEGITYSLTDEAGNTTADTDEDGIFGGLAPGTYSITAENAEGCLSEGTQVSIDEQPEAPIAPEVSFTQPSCETPTGSITITAEEGMLYRINDGEISAETSFTQLSPGTYTVIAVNAEGCESQPVTVTLNQPEAAVIETADPMSLCIEDAAYNLQNMLLGEYDQSGTWEDPANTGALENGSIDPSLLALGTYTFNYVIEGTCPSTTSVEISINDDCVVLACELEDVKESISKVVTPNGDGINEFFTVGLDLDCGFIYHVQIFNRWGNKVYESNNYQNNWDGTARSSFTGDQLPAGTYYYIVQIEGLEPIQGYIYLGTK</sequence>
<dbReference type="STRING" id="390640.SAMN04488034_106113"/>
<evidence type="ECO:0000313" key="1">
    <source>
        <dbReference type="EMBL" id="SEF06148.1"/>
    </source>
</evidence>